<evidence type="ECO:0000259" key="2">
    <source>
        <dbReference type="Pfam" id="PF13827"/>
    </source>
</evidence>
<comment type="caution">
    <text evidence="3">The sequence shown here is derived from an EMBL/GenBank/DDBJ whole genome shotgun (WGS) entry which is preliminary data.</text>
</comment>
<keyword evidence="1" id="KW-0732">Signal</keyword>
<sequence length="165" mass="17568">MFRSTIFTAFLFALQPFGIAFAEGGGPPGQYPQQGQGWQTCVPIPGYSEGSSNTPPPLQEQWASQWLAIATDTPKGILGTSTNRQTAQDAESAAMLDCHAKGGSSCEVQISYANGCAAMVVGDKLMNTKGGSSKESAEQKALSKCQEEDKNCRVYYSACSLPKRI</sequence>
<evidence type="ECO:0000256" key="1">
    <source>
        <dbReference type="SAM" id="SignalP"/>
    </source>
</evidence>
<evidence type="ECO:0000313" key="3">
    <source>
        <dbReference type="EMBL" id="RMQ87981.1"/>
    </source>
</evidence>
<dbReference type="EMBL" id="RBRL01000217">
    <property type="protein sequence ID" value="RMQ87981.1"/>
    <property type="molecule type" value="Genomic_DNA"/>
</dbReference>
<feature type="chain" id="PRO_5017940556" description="DUF4189 domain-containing protein" evidence="1">
    <location>
        <begin position="23"/>
        <end position="165"/>
    </location>
</feature>
<organism evidence="3 4">
    <name type="scientific">Pseudomonas salomonii</name>
    <dbReference type="NCBI Taxonomy" id="191391"/>
    <lineage>
        <taxon>Bacteria</taxon>
        <taxon>Pseudomonadati</taxon>
        <taxon>Pseudomonadota</taxon>
        <taxon>Gammaproteobacteria</taxon>
        <taxon>Pseudomonadales</taxon>
        <taxon>Pseudomonadaceae</taxon>
        <taxon>Pseudomonas</taxon>
    </lineage>
</organism>
<dbReference type="Proteomes" id="UP000277179">
    <property type="component" value="Unassembled WGS sequence"/>
</dbReference>
<name>A0A3M4QC45_9PSED</name>
<dbReference type="Pfam" id="PF13827">
    <property type="entry name" value="DUF4189"/>
    <property type="match status" value="1"/>
</dbReference>
<gene>
    <name evidence="3" type="ORF">ALP97_200175</name>
</gene>
<dbReference type="AlphaFoldDB" id="A0A3M4QC45"/>
<dbReference type="RefSeq" id="WP_160328444.1">
    <property type="nucleotide sequence ID" value="NZ_RBRL01000217.1"/>
</dbReference>
<proteinExistence type="predicted"/>
<evidence type="ECO:0000313" key="4">
    <source>
        <dbReference type="Proteomes" id="UP000277179"/>
    </source>
</evidence>
<dbReference type="InterPro" id="IPR025240">
    <property type="entry name" value="DUF4189"/>
</dbReference>
<accession>A0A3M4QC45</accession>
<feature type="domain" description="DUF4189" evidence="2">
    <location>
        <begin position="66"/>
        <end position="159"/>
    </location>
</feature>
<feature type="signal peptide" evidence="1">
    <location>
        <begin position="1"/>
        <end position="22"/>
    </location>
</feature>
<reference evidence="3 4" key="1">
    <citation type="submission" date="2018-08" db="EMBL/GenBank/DDBJ databases">
        <title>Recombination of ecologically and evolutionarily significant loci maintains genetic cohesion in the Pseudomonas syringae species complex.</title>
        <authorList>
            <person name="Dillon M."/>
            <person name="Thakur S."/>
            <person name="Almeida R.N.D."/>
            <person name="Weir B.S."/>
            <person name="Guttman D.S."/>
        </authorList>
    </citation>
    <scope>NUCLEOTIDE SEQUENCE [LARGE SCALE GENOMIC DNA]</scope>
    <source>
        <strain evidence="3 4">ICMP 11288</strain>
    </source>
</reference>
<protein>
    <recommendedName>
        <fullName evidence="2">DUF4189 domain-containing protein</fullName>
    </recommendedName>
</protein>